<accession>A0A9K3D147</accession>
<dbReference type="Gene3D" id="3.15.10.10">
    <property type="entry name" value="Bactericidal permeability-increasing protein, domain 1"/>
    <property type="match status" value="1"/>
</dbReference>
<dbReference type="InterPro" id="IPR032942">
    <property type="entry name" value="BPI/LBP/Plunc"/>
</dbReference>
<dbReference type="InterPro" id="IPR017943">
    <property type="entry name" value="Bactericidal_perm-incr_a/b_dom"/>
</dbReference>
<evidence type="ECO:0000313" key="1">
    <source>
        <dbReference type="EMBL" id="GIQ87129.1"/>
    </source>
</evidence>
<proteinExistence type="predicted"/>
<protein>
    <recommendedName>
        <fullName evidence="3">Lipid-binding serum glycoprotein C-terminal domain-containing protein</fullName>
    </recommendedName>
</protein>
<evidence type="ECO:0008006" key="3">
    <source>
        <dbReference type="Google" id="ProtNLM"/>
    </source>
</evidence>
<dbReference type="Proteomes" id="UP000265618">
    <property type="component" value="Unassembled WGS sequence"/>
</dbReference>
<gene>
    <name evidence="1" type="ORF">KIPB_009108</name>
</gene>
<dbReference type="Gene3D" id="3.15.20.10">
    <property type="entry name" value="Bactericidal permeability-increasing protein, domain 2"/>
    <property type="match status" value="1"/>
</dbReference>
<comment type="caution">
    <text evidence="1">The sequence shown here is derived from an EMBL/GenBank/DDBJ whole genome shotgun (WGS) entry which is preliminary data.</text>
</comment>
<dbReference type="OrthoDB" id="10255543at2759"/>
<reference evidence="1 2" key="1">
    <citation type="journal article" date="2018" name="PLoS ONE">
        <title>The draft genome of Kipferlia bialata reveals reductive genome evolution in fornicate parasites.</title>
        <authorList>
            <person name="Tanifuji G."/>
            <person name="Takabayashi S."/>
            <person name="Kume K."/>
            <person name="Takagi M."/>
            <person name="Nakayama T."/>
            <person name="Kamikawa R."/>
            <person name="Inagaki Y."/>
            <person name="Hashimoto T."/>
        </authorList>
    </citation>
    <scope>NUCLEOTIDE SEQUENCE [LARGE SCALE GENOMIC DNA]</scope>
    <source>
        <strain evidence="1">NY0173</strain>
    </source>
</reference>
<dbReference type="PANTHER" id="PTHR10504:SF131">
    <property type="entry name" value="BPI2 DOMAIN-CONTAINING PROTEIN"/>
    <property type="match status" value="1"/>
</dbReference>
<evidence type="ECO:0000313" key="2">
    <source>
        <dbReference type="Proteomes" id="UP000265618"/>
    </source>
</evidence>
<organism evidence="1 2">
    <name type="scientific">Kipferlia bialata</name>
    <dbReference type="NCBI Taxonomy" id="797122"/>
    <lineage>
        <taxon>Eukaryota</taxon>
        <taxon>Metamonada</taxon>
        <taxon>Carpediemonas-like organisms</taxon>
        <taxon>Kipferlia</taxon>
    </lineage>
</organism>
<name>A0A9K3D147_9EUKA</name>
<dbReference type="GO" id="GO:0008289">
    <property type="term" value="F:lipid binding"/>
    <property type="evidence" value="ECO:0007669"/>
    <property type="project" value="InterPro"/>
</dbReference>
<dbReference type="AlphaFoldDB" id="A0A9K3D147"/>
<keyword evidence="2" id="KW-1185">Reference proteome</keyword>
<dbReference type="EMBL" id="BDIP01002994">
    <property type="protein sequence ID" value="GIQ87129.1"/>
    <property type="molecule type" value="Genomic_DNA"/>
</dbReference>
<feature type="non-terminal residue" evidence="1">
    <location>
        <position position="313"/>
    </location>
</feature>
<sequence>VITTVDIDMTDLSVTEFDLDGIEVTTLPDDQAVQFTIDDSALFVDFEYSMREESWPFVSASGHGTFSATGISGVIVGSVELDRDCGVLTIIVGELNFNYGDITITLEGGEVFADIMNAAIKLLESMFTDTLNVLIGDWFQTAINTYVTSVFPYKQNDQIAINRTDIFMDIRETAWPVILDGYIAMFFTGYSYPKSVGNGYDQRPFTDASAMPEIVTSADLQMIADQSCLGSVLSSMQYMDMLKGYIDPSTVTSPQLQSLLNTSTVAALCPGIYDEYPDQAISLSLSADPMPEFQVMPSAAFLNVTGTIDVRLA</sequence>
<dbReference type="SUPFAM" id="SSF55394">
    <property type="entry name" value="Bactericidal permeability-increasing protein, BPI"/>
    <property type="match status" value="2"/>
</dbReference>
<feature type="non-terminal residue" evidence="1">
    <location>
        <position position="1"/>
    </location>
</feature>
<dbReference type="PANTHER" id="PTHR10504">
    <property type="entry name" value="BACTERICIDAL PERMEABILITY-INCREASING BPI PROTEIN-RELATED"/>
    <property type="match status" value="1"/>
</dbReference>